<evidence type="ECO:0000256" key="2">
    <source>
        <dbReference type="SAM" id="MobiDB-lite"/>
    </source>
</evidence>
<dbReference type="InterPro" id="IPR001304">
    <property type="entry name" value="C-type_lectin-like"/>
</dbReference>
<comment type="caution">
    <text evidence="5">The sequence shown here is derived from an EMBL/GenBank/DDBJ whole genome shotgun (WGS) entry which is preliminary data.</text>
</comment>
<dbReference type="Gene3D" id="2.10.22.10">
    <property type="entry name" value="Antistasin, domain 1"/>
    <property type="match status" value="1"/>
</dbReference>
<evidence type="ECO:0000313" key="5">
    <source>
        <dbReference type="EMBL" id="KAK3793464.1"/>
    </source>
</evidence>
<dbReference type="SMART" id="SM00034">
    <property type="entry name" value="CLECT"/>
    <property type="match status" value="1"/>
</dbReference>
<proteinExistence type="predicted"/>
<dbReference type="SUPFAM" id="SSF56436">
    <property type="entry name" value="C-type lectin-like"/>
    <property type="match status" value="1"/>
</dbReference>
<keyword evidence="6" id="KW-1185">Reference proteome</keyword>
<feature type="region of interest" description="Disordered" evidence="2">
    <location>
        <begin position="430"/>
        <end position="483"/>
    </location>
</feature>
<evidence type="ECO:0000259" key="4">
    <source>
        <dbReference type="PROSITE" id="PS50041"/>
    </source>
</evidence>
<dbReference type="CDD" id="cd00037">
    <property type="entry name" value="CLECT"/>
    <property type="match status" value="1"/>
</dbReference>
<feature type="chain" id="PRO_5042190941" description="C-type lectin domain-containing protein" evidence="3">
    <location>
        <begin position="26"/>
        <end position="520"/>
    </location>
</feature>
<dbReference type="Pfam" id="PF00059">
    <property type="entry name" value="Lectin_C"/>
    <property type="match status" value="1"/>
</dbReference>
<feature type="domain" description="C-type lectin" evidence="4">
    <location>
        <begin position="40"/>
        <end position="167"/>
    </location>
</feature>
<feature type="compositionally biased region" description="Polar residues" evidence="2">
    <location>
        <begin position="465"/>
        <end position="475"/>
    </location>
</feature>
<reference evidence="5" key="1">
    <citation type="journal article" date="2023" name="G3 (Bethesda)">
        <title>A reference genome for the long-term kleptoplast-retaining sea slug Elysia crispata morphotype clarki.</title>
        <authorList>
            <person name="Eastman K.E."/>
            <person name="Pendleton A.L."/>
            <person name="Shaikh M.A."/>
            <person name="Suttiyut T."/>
            <person name="Ogas R."/>
            <person name="Tomko P."/>
            <person name="Gavelis G."/>
            <person name="Widhalm J.R."/>
            <person name="Wisecaver J.H."/>
        </authorList>
    </citation>
    <scope>NUCLEOTIDE SEQUENCE</scope>
    <source>
        <strain evidence="5">ECLA1</strain>
    </source>
</reference>
<protein>
    <recommendedName>
        <fullName evidence="4">C-type lectin domain-containing protein</fullName>
    </recommendedName>
</protein>
<dbReference type="Gene3D" id="3.10.100.10">
    <property type="entry name" value="Mannose-Binding Protein A, subunit A"/>
    <property type="match status" value="1"/>
</dbReference>
<evidence type="ECO:0000256" key="3">
    <source>
        <dbReference type="SAM" id="SignalP"/>
    </source>
</evidence>
<dbReference type="SUPFAM" id="SSF58104">
    <property type="entry name" value="Methyl-accepting chemotaxis protein (MCP) signaling domain"/>
    <property type="match status" value="1"/>
</dbReference>
<dbReference type="Gene3D" id="1.10.287.1490">
    <property type="match status" value="1"/>
</dbReference>
<gene>
    <name evidence="5" type="ORF">RRG08_066316</name>
</gene>
<feature type="region of interest" description="Disordered" evidence="2">
    <location>
        <begin position="202"/>
        <end position="271"/>
    </location>
</feature>
<dbReference type="PANTHER" id="PTHR35378">
    <property type="entry name" value="UNNAMED PRODUCT"/>
    <property type="match status" value="1"/>
</dbReference>
<dbReference type="EMBL" id="JAWDGP010001232">
    <property type="protein sequence ID" value="KAK3793464.1"/>
    <property type="molecule type" value="Genomic_DNA"/>
</dbReference>
<keyword evidence="3" id="KW-0732">Signal</keyword>
<dbReference type="PROSITE" id="PS51257">
    <property type="entry name" value="PROKAR_LIPOPROTEIN"/>
    <property type="match status" value="1"/>
</dbReference>
<evidence type="ECO:0000313" key="6">
    <source>
        <dbReference type="Proteomes" id="UP001283361"/>
    </source>
</evidence>
<dbReference type="Proteomes" id="UP001283361">
    <property type="component" value="Unassembled WGS sequence"/>
</dbReference>
<feature type="coiled-coil region" evidence="1">
    <location>
        <begin position="346"/>
        <end position="401"/>
    </location>
</feature>
<organism evidence="5 6">
    <name type="scientific">Elysia crispata</name>
    <name type="common">lettuce slug</name>
    <dbReference type="NCBI Taxonomy" id="231223"/>
    <lineage>
        <taxon>Eukaryota</taxon>
        <taxon>Metazoa</taxon>
        <taxon>Spiralia</taxon>
        <taxon>Lophotrochozoa</taxon>
        <taxon>Mollusca</taxon>
        <taxon>Gastropoda</taxon>
        <taxon>Heterobranchia</taxon>
        <taxon>Euthyneura</taxon>
        <taxon>Panpulmonata</taxon>
        <taxon>Sacoglossa</taxon>
        <taxon>Placobranchoidea</taxon>
        <taxon>Plakobranchidae</taxon>
        <taxon>Elysia</taxon>
    </lineage>
</organism>
<keyword evidence="1" id="KW-0175">Coiled coil</keyword>
<name>A0AAE1AT15_9GAST</name>
<feature type="compositionally biased region" description="Basic and acidic residues" evidence="2">
    <location>
        <begin position="446"/>
        <end position="461"/>
    </location>
</feature>
<feature type="coiled-coil region" evidence="1">
    <location>
        <begin position="276"/>
        <end position="310"/>
    </location>
</feature>
<dbReference type="PANTHER" id="PTHR35378:SF3">
    <property type="match status" value="1"/>
</dbReference>
<dbReference type="PROSITE" id="PS50041">
    <property type="entry name" value="C_TYPE_LECTIN_2"/>
    <property type="match status" value="1"/>
</dbReference>
<feature type="compositionally biased region" description="Low complexity" evidence="2">
    <location>
        <begin position="206"/>
        <end position="271"/>
    </location>
</feature>
<accession>A0AAE1AT15</accession>
<sequence>MAVTAGRKFFCGAALVLACLASVQGCPKSLASDRYFLQSYKGVCYWFIPYTRRTWLKAGQICSNEGGKYLEIRSKDELDFIVEKMDNSYNFKDPVWLGLGKEYRRSLYQWQDRSTADMSIFSVLNAYTSFVNECFDFTTNFGGSVSQVSCSKYFDHYYSPKRNIICQFGEQQQPRPKKWQTYYDVSIHEHILSLFGGQWKEDSTEPADLTTEAADLTTEPADLTTEAADLTTEPADLTTEPADLTTEAADLTTEPADLTTEAADLTTEPADLTTEAADLTTEAADLTTEAADLTTEAADLTTEAADLTTEPADLTTEAADLTTEAADLTTEPADLTTEPADLTTEAADLTTEAADLTTEAADLTTEAADLTTEAADLTTEAADLTTEAADLTTEAVDLTTEAADLTTAPVDLTTEGVDLTTETIDLTTEPVHKPTKPVDLTTEAKPTTEDKFKTTREENPKTDGVNPTSVFTRDVTTPEPARQKASKPKCETFFCQKDCMMFGYKRDPVTGCPICECDFD</sequence>
<evidence type="ECO:0000256" key="1">
    <source>
        <dbReference type="SAM" id="Coils"/>
    </source>
</evidence>
<dbReference type="InterPro" id="IPR016187">
    <property type="entry name" value="CTDL_fold"/>
</dbReference>
<feature type="signal peptide" evidence="3">
    <location>
        <begin position="1"/>
        <end position="25"/>
    </location>
</feature>
<dbReference type="InterPro" id="IPR016186">
    <property type="entry name" value="C-type_lectin-like/link_sf"/>
</dbReference>
<dbReference type="AlphaFoldDB" id="A0AAE1AT15"/>